<keyword evidence="4" id="KW-1185">Reference proteome</keyword>
<dbReference type="RefSeq" id="WP_378268209.1">
    <property type="nucleotide sequence ID" value="NZ_JBHUKR010000017.1"/>
</dbReference>
<dbReference type="InterPro" id="IPR001303">
    <property type="entry name" value="Aldolase_II/adducin_N"/>
</dbReference>
<evidence type="ECO:0000313" key="3">
    <source>
        <dbReference type="EMBL" id="MFD2420181.1"/>
    </source>
</evidence>
<dbReference type="SMART" id="SM01007">
    <property type="entry name" value="Aldolase_II"/>
    <property type="match status" value="1"/>
</dbReference>
<dbReference type="PANTHER" id="PTHR10672">
    <property type="entry name" value="ADDUCIN"/>
    <property type="match status" value="1"/>
</dbReference>
<protein>
    <submittedName>
        <fullName evidence="3">Class II aldolase/adducin family protein</fullName>
    </submittedName>
</protein>
<dbReference type="Proteomes" id="UP001597417">
    <property type="component" value="Unassembled WGS sequence"/>
</dbReference>
<evidence type="ECO:0000313" key="4">
    <source>
        <dbReference type="Proteomes" id="UP001597417"/>
    </source>
</evidence>
<dbReference type="Gene3D" id="3.40.225.10">
    <property type="entry name" value="Class II aldolase/adducin N-terminal domain"/>
    <property type="match status" value="1"/>
</dbReference>
<accession>A0ABW5FZ84</accession>
<feature type="domain" description="Class II aldolase/adducin N-terminal" evidence="2">
    <location>
        <begin position="10"/>
        <end position="187"/>
    </location>
</feature>
<gene>
    <name evidence="3" type="ORF">ACFSXZ_28010</name>
</gene>
<dbReference type="EMBL" id="JBHUKR010000017">
    <property type="protein sequence ID" value="MFD2420181.1"/>
    <property type="molecule type" value="Genomic_DNA"/>
</dbReference>
<dbReference type="PANTHER" id="PTHR10672:SF3">
    <property type="entry name" value="PROTEIN HU-LI TAI SHAO"/>
    <property type="match status" value="1"/>
</dbReference>
<sequence>MTDPCQDLRKELTLGYRILGMRGLGLGLLAHLTARLPGSDTFWTYQFGQSVEEVRIRDLREVDFELNVVRGEGTINPSLRLHGEIYAARPDVVCIAHHHGDNAVALGALDQNLVPFDRNAARWEGEIDLTTDIESLPLAEQGPVVARLLAKNKALLMKHHGVIVTGTSVADAVVSTIELERSCGVQLKVMAAGEPVLMTQAEIDDSRVLGGEVMIKGTWDYYVRTLHRRGLDSDID</sequence>
<reference evidence="4" key="1">
    <citation type="journal article" date="2019" name="Int. J. Syst. Evol. Microbiol.">
        <title>The Global Catalogue of Microorganisms (GCM) 10K type strain sequencing project: providing services to taxonomists for standard genome sequencing and annotation.</title>
        <authorList>
            <consortium name="The Broad Institute Genomics Platform"/>
            <consortium name="The Broad Institute Genome Sequencing Center for Infectious Disease"/>
            <person name="Wu L."/>
            <person name="Ma J."/>
        </authorList>
    </citation>
    <scope>NUCLEOTIDE SEQUENCE [LARGE SCALE GENOMIC DNA]</scope>
    <source>
        <strain evidence="4">CGMCC 4.7645</strain>
    </source>
</reference>
<dbReference type="InterPro" id="IPR036409">
    <property type="entry name" value="Aldolase_II/adducin_N_sf"/>
</dbReference>
<proteinExistence type="inferred from homology"/>
<comment type="caution">
    <text evidence="3">The sequence shown here is derived from an EMBL/GenBank/DDBJ whole genome shotgun (WGS) entry which is preliminary data.</text>
</comment>
<evidence type="ECO:0000259" key="2">
    <source>
        <dbReference type="SMART" id="SM01007"/>
    </source>
</evidence>
<organism evidence="3 4">
    <name type="scientific">Amycolatopsis pigmentata</name>
    <dbReference type="NCBI Taxonomy" id="450801"/>
    <lineage>
        <taxon>Bacteria</taxon>
        <taxon>Bacillati</taxon>
        <taxon>Actinomycetota</taxon>
        <taxon>Actinomycetes</taxon>
        <taxon>Pseudonocardiales</taxon>
        <taxon>Pseudonocardiaceae</taxon>
        <taxon>Amycolatopsis</taxon>
    </lineage>
</organism>
<dbReference type="Pfam" id="PF00596">
    <property type="entry name" value="Aldolase_II"/>
    <property type="match status" value="1"/>
</dbReference>
<dbReference type="InterPro" id="IPR051017">
    <property type="entry name" value="Aldolase-II_Adducin_sf"/>
</dbReference>
<comment type="similarity">
    <text evidence="1">Belongs to the aldolase class II family.</text>
</comment>
<name>A0ABW5FZ84_9PSEU</name>
<evidence type="ECO:0000256" key="1">
    <source>
        <dbReference type="ARBA" id="ARBA00037961"/>
    </source>
</evidence>
<dbReference type="SUPFAM" id="SSF53639">
    <property type="entry name" value="AraD/HMP-PK domain-like"/>
    <property type="match status" value="1"/>
</dbReference>